<name>A0ABT5HLS4_9CAUL</name>
<dbReference type="PANTHER" id="PTHR43133">
    <property type="entry name" value="RNA POLYMERASE ECF-TYPE SIGMA FACTO"/>
    <property type="match status" value="1"/>
</dbReference>
<sequence length="173" mass="19659">MADTCAMTMAYGGGSFDALSRRLRTPLMQFFMRRTGSQADAEELVQELFLRLLRRKDLFSLQNLDGYVFETASNLIRDKVRRDTARSTDRHDDVSDLDIATDAPSAEQGLESRQRLNRMLAALDSLPARAQTIVILRRFEDMSYAQIARRLGISISAVEKHMVRAMDALKQID</sequence>
<evidence type="ECO:0000256" key="3">
    <source>
        <dbReference type="ARBA" id="ARBA00023082"/>
    </source>
</evidence>
<proteinExistence type="inferred from homology"/>
<evidence type="ECO:0000256" key="2">
    <source>
        <dbReference type="ARBA" id="ARBA00023015"/>
    </source>
</evidence>
<keyword evidence="3" id="KW-0731">Sigma factor</keyword>
<reference evidence="8 9" key="1">
    <citation type="submission" date="2023-01" db="EMBL/GenBank/DDBJ databases">
        <title>Novel species of the genus Asticcacaulis isolated from rivers.</title>
        <authorList>
            <person name="Lu H."/>
        </authorList>
    </citation>
    <scope>NUCLEOTIDE SEQUENCE [LARGE SCALE GENOMIC DNA]</scope>
    <source>
        <strain evidence="8 9">LKC15W</strain>
    </source>
</reference>
<dbReference type="Proteomes" id="UP001218579">
    <property type="component" value="Unassembled WGS sequence"/>
</dbReference>
<comment type="similarity">
    <text evidence="1">Belongs to the sigma-70 factor family. ECF subfamily.</text>
</comment>
<dbReference type="InterPro" id="IPR013249">
    <property type="entry name" value="RNA_pol_sigma70_r4_t2"/>
</dbReference>
<dbReference type="InterPro" id="IPR007627">
    <property type="entry name" value="RNA_pol_sigma70_r2"/>
</dbReference>
<evidence type="ECO:0000259" key="7">
    <source>
        <dbReference type="Pfam" id="PF08281"/>
    </source>
</evidence>
<keyword evidence="4" id="KW-0238">DNA-binding</keyword>
<dbReference type="RefSeq" id="WP_272745520.1">
    <property type="nucleotide sequence ID" value="NZ_JAQQKV010000003.1"/>
</dbReference>
<dbReference type="InterPro" id="IPR039425">
    <property type="entry name" value="RNA_pol_sigma-70-like"/>
</dbReference>
<dbReference type="InterPro" id="IPR013325">
    <property type="entry name" value="RNA_pol_sigma_r2"/>
</dbReference>
<evidence type="ECO:0000256" key="1">
    <source>
        <dbReference type="ARBA" id="ARBA00010641"/>
    </source>
</evidence>
<dbReference type="EMBL" id="JAQQKV010000003">
    <property type="protein sequence ID" value="MDC7677193.1"/>
    <property type="molecule type" value="Genomic_DNA"/>
</dbReference>
<organism evidence="8 9">
    <name type="scientific">Asticcacaulis machinosus</name>
    <dbReference type="NCBI Taxonomy" id="2984211"/>
    <lineage>
        <taxon>Bacteria</taxon>
        <taxon>Pseudomonadati</taxon>
        <taxon>Pseudomonadota</taxon>
        <taxon>Alphaproteobacteria</taxon>
        <taxon>Caulobacterales</taxon>
        <taxon>Caulobacteraceae</taxon>
        <taxon>Asticcacaulis</taxon>
    </lineage>
</organism>
<evidence type="ECO:0000313" key="9">
    <source>
        <dbReference type="Proteomes" id="UP001218579"/>
    </source>
</evidence>
<evidence type="ECO:0000313" key="8">
    <source>
        <dbReference type="EMBL" id="MDC7677193.1"/>
    </source>
</evidence>
<keyword evidence="5" id="KW-0804">Transcription</keyword>
<dbReference type="InterPro" id="IPR013324">
    <property type="entry name" value="RNA_pol_sigma_r3/r4-like"/>
</dbReference>
<dbReference type="Gene3D" id="1.10.1740.10">
    <property type="match status" value="1"/>
</dbReference>
<dbReference type="NCBIfam" id="TIGR02937">
    <property type="entry name" value="sigma70-ECF"/>
    <property type="match status" value="1"/>
</dbReference>
<accession>A0ABT5HLS4</accession>
<evidence type="ECO:0000256" key="5">
    <source>
        <dbReference type="ARBA" id="ARBA00023163"/>
    </source>
</evidence>
<evidence type="ECO:0000256" key="4">
    <source>
        <dbReference type="ARBA" id="ARBA00023125"/>
    </source>
</evidence>
<feature type="domain" description="RNA polymerase sigma factor 70 region 4 type 2" evidence="7">
    <location>
        <begin position="117"/>
        <end position="169"/>
    </location>
</feature>
<dbReference type="Gene3D" id="1.10.10.10">
    <property type="entry name" value="Winged helix-like DNA-binding domain superfamily/Winged helix DNA-binding domain"/>
    <property type="match status" value="1"/>
</dbReference>
<keyword evidence="9" id="KW-1185">Reference proteome</keyword>
<keyword evidence="2" id="KW-0805">Transcription regulation</keyword>
<comment type="caution">
    <text evidence="8">The sequence shown here is derived from an EMBL/GenBank/DDBJ whole genome shotgun (WGS) entry which is preliminary data.</text>
</comment>
<dbReference type="InterPro" id="IPR036388">
    <property type="entry name" value="WH-like_DNA-bd_sf"/>
</dbReference>
<evidence type="ECO:0000259" key="6">
    <source>
        <dbReference type="Pfam" id="PF04542"/>
    </source>
</evidence>
<dbReference type="SUPFAM" id="SSF88946">
    <property type="entry name" value="Sigma2 domain of RNA polymerase sigma factors"/>
    <property type="match status" value="1"/>
</dbReference>
<dbReference type="InterPro" id="IPR014284">
    <property type="entry name" value="RNA_pol_sigma-70_dom"/>
</dbReference>
<gene>
    <name evidence="8" type="ORF">PQU98_13700</name>
</gene>
<protein>
    <submittedName>
        <fullName evidence="8">Sigma-70 family RNA polymerase sigma factor</fullName>
    </submittedName>
</protein>
<dbReference type="Pfam" id="PF08281">
    <property type="entry name" value="Sigma70_r4_2"/>
    <property type="match status" value="1"/>
</dbReference>
<dbReference type="CDD" id="cd06171">
    <property type="entry name" value="Sigma70_r4"/>
    <property type="match status" value="1"/>
</dbReference>
<feature type="domain" description="RNA polymerase sigma-70 region 2" evidence="6">
    <location>
        <begin position="21"/>
        <end position="84"/>
    </location>
</feature>
<dbReference type="SUPFAM" id="SSF88659">
    <property type="entry name" value="Sigma3 and sigma4 domains of RNA polymerase sigma factors"/>
    <property type="match status" value="1"/>
</dbReference>
<dbReference type="PANTHER" id="PTHR43133:SF8">
    <property type="entry name" value="RNA POLYMERASE SIGMA FACTOR HI_1459-RELATED"/>
    <property type="match status" value="1"/>
</dbReference>
<dbReference type="Pfam" id="PF04542">
    <property type="entry name" value="Sigma70_r2"/>
    <property type="match status" value="1"/>
</dbReference>